<gene>
    <name evidence="1" type="ORF">PVOR_11579</name>
</gene>
<name>A0A2R9SXJ9_9BACL</name>
<feature type="non-terminal residue" evidence="1">
    <location>
        <position position="47"/>
    </location>
</feature>
<dbReference type="Proteomes" id="UP000003094">
    <property type="component" value="Unassembled WGS sequence"/>
</dbReference>
<keyword evidence="2" id="KW-1185">Reference proteome</keyword>
<organism evidence="1 2">
    <name type="scientific">Paenibacillus vortex V453</name>
    <dbReference type="NCBI Taxonomy" id="715225"/>
    <lineage>
        <taxon>Bacteria</taxon>
        <taxon>Bacillati</taxon>
        <taxon>Bacillota</taxon>
        <taxon>Bacilli</taxon>
        <taxon>Bacillales</taxon>
        <taxon>Paenibacillaceae</taxon>
        <taxon>Paenibacillus</taxon>
    </lineage>
</organism>
<evidence type="ECO:0000313" key="2">
    <source>
        <dbReference type="Proteomes" id="UP000003094"/>
    </source>
</evidence>
<dbReference type="EMBL" id="ADHJ01000017">
    <property type="protein sequence ID" value="EFU42148.1"/>
    <property type="molecule type" value="Genomic_DNA"/>
</dbReference>
<accession>A0A2R9SXJ9</accession>
<sequence>MSWGQGELFPTANEAEIQRTKFLLGKYKKMTILMHDFEKFEGELRQV</sequence>
<evidence type="ECO:0000313" key="1">
    <source>
        <dbReference type="EMBL" id="EFU42148.1"/>
    </source>
</evidence>
<protein>
    <submittedName>
        <fullName evidence="1">Uncharacterized protein</fullName>
    </submittedName>
</protein>
<comment type="caution">
    <text evidence="1">The sequence shown here is derived from an EMBL/GenBank/DDBJ whole genome shotgun (WGS) entry which is preliminary data.</text>
</comment>
<reference evidence="1 2" key="1">
    <citation type="journal article" date="2010" name="BMC Genomics">
        <title>Genome sequence of the pattern forming Paenibacillus vortex bacterium reveals potential for thriving in complex environments.</title>
        <authorList>
            <person name="Sirota-Madi A."/>
            <person name="Olender T."/>
            <person name="Helman Y."/>
            <person name="Ingham C."/>
            <person name="Brainis I."/>
            <person name="Roth D."/>
            <person name="Hagi E."/>
            <person name="Brodsky L."/>
            <person name="Leshkowitz D."/>
            <person name="Galatenko V."/>
            <person name="Nikolaev V."/>
            <person name="Mugasimangalam R.C."/>
            <person name="Bransburg-Zabary S."/>
            <person name="Gutnick D.L."/>
            <person name="Lancet D."/>
            <person name="Ben-Jacob E."/>
        </authorList>
    </citation>
    <scope>NUCLEOTIDE SEQUENCE [LARGE SCALE GENOMIC DNA]</scope>
    <source>
        <strain evidence="1 2">V453</strain>
    </source>
</reference>
<proteinExistence type="predicted"/>
<dbReference type="KEGG" id="pvo:PVOR_11579"/>
<dbReference type="AlphaFoldDB" id="A0A2R9SXJ9"/>